<proteinExistence type="inferred from homology"/>
<keyword evidence="6" id="KW-0256">Endoplasmic reticulum</keyword>
<keyword evidence="9 12" id="KW-0472">Membrane</keyword>
<evidence type="ECO:0000313" key="13">
    <source>
        <dbReference type="EMBL" id="WIA17665.1"/>
    </source>
</evidence>
<keyword evidence="10" id="KW-0012">Acyltransferase</keyword>
<feature type="region of interest" description="Disordered" evidence="11">
    <location>
        <begin position="154"/>
        <end position="223"/>
    </location>
</feature>
<sequence length="653" mass="72718">MEAEQRADGQGALPLTEICIRALTRYKRFLGDVGFVEAAHLSRVLAHCTRAELESIEDCTWEGSQRDLTWCTWHLWHRLYKDNYGQPDPEQLLPLPGEPPLDYAPPPGLDCTPADYRGMLQQREADIAARRAAAADRLRANYKAENSKRLAAGVEYTTKLPPPKRAKGSPAAALQRQRAAASPARNLGGKPAGKVMQELGLARPGRSGSSSRPGPAGQQRGKGHWQVSWVPPIAMAFNHLVATLRSALRWEGQPVRPYVHPSQYRAPENVRLYSDGMHKLYEPSFLTLAISVVTLGLYVGVPHILLALLAFSWWRPAAITLGLLLVSLLLPAKPLRLPSVLSSYVFLCWRRYFKFSYLFEKSLDCYQDYVIAQFPHGAFPLGALLGGTFMATEYPGYTCYATAASSAFYVPIWRHVHAWLGTEVCTKTNFHHLLSLGVKGPLPHRHHHHNGPSEQQQQQQQDEPQLSSSHSGKGAADALLPPPEAAGPAGAGWRLDPATGGRKTGVSVGLMVGGIAEMFMIRRDHERIKLKDRKGFVRVALEHGVPILPVYMFGANQVLDFGPPWLQRLSRRMRASVGMIYGLWGLPVPRRLPIFKVTGRPMDVGPAMRKDHPDFAARVDELHAQFIEEIQRVYYTHRGKYGHGFENRPLVIC</sequence>
<keyword evidence="4" id="KW-0808">Transferase</keyword>
<dbReference type="Proteomes" id="UP001244341">
    <property type="component" value="Chromosome 8b"/>
</dbReference>
<reference evidence="13 14" key="1">
    <citation type="submission" date="2023-05" db="EMBL/GenBank/DDBJ databases">
        <title>A 100% complete, gapless, phased diploid assembly of the Scenedesmus obliquus UTEX 3031 genome.</title>
        <authorList>
            <person name="Biondi T.C."/>
            <person name="Hanschen E.R."/>
            <person name="Kwon T."/>
            <person name="Eng W."/>
            <person name="Kruse C.P.S."/>
            <person name="Koehler S.I."/>
            <person name="Kunde Y."/>
            <person name="Gleasner C.D."/>
            <person name="You Mak K.T."/>
            <person name="Polle J."/>
            <person name="Hovde B.T."/>
            <person name="Starkenburg S.R."/>
        </authorList>
    </citation>
    <scope>NUCLEOTIDE SEQUENCE [LARGE SCALE GENOMIC DNA]</scope>
    <source>
        <strain evidence="13 14">DOE0152z</strain>
    </source>
</reference>
<evidence type="ECO:0000256" key="11">
    <source>
        <dbReference type="SAM" id="MobiDB-lite"/>
    </source>
</evidence>
<comment type="subcellular location">
    <subcellularLocation>
        <location evidence="1">Endoplasmic reticulum membrane</location>
        <topology evidence="1">Multi-pass membrane protein</topology>
    </subcellularLocation>
</comment>
<name>A0ABY8U8H2_TETOB</name>
<feature type="compositionally biased region" description="Low complexity" evidence="11">
    <location>
        <begin position="169"/>
        <end position="184"/>
    </location>
</feature>
<evidence type="ECO:0008006" key="15">
    <source>
        <dbReference type="Google" id="ProtNLM"/>
    </source>
</evidence>
<comment type="similarity">
    <text evidence="2">Belongs to the diacylglycerol acyltransferase family.</text>
</comment>
<dbReference type="Gene3D" id="6.10.250.3180">
    <property type="match status" value="1"/>
</dbReference>
<evidence type="ECO:0000256" key="4">
    <source>
        <dbReference type="ARBA" id="ARBA00022679"/>
    </source>
</evidence>
<dbReference type="EMBL" id="CP126215">
    <property type="protein sequence ID" value="WIA17665.1"/>
    <property type="molecule type" value="Genomic_DNA"/>
</dbReference>
<gene>
    <name evidence="13" type="ORF">OEZ85_014468</name>
</gene>
<protein>
    <recommendedName>
        <fullName evidence="15">Acyltransferase</fullName>
    </recommendedName>
</protein>
<dbReference type="InterPro" id="IPR007130">
    <property type="entry name" value="DAGAT"/>
</dbReference>
<keyword evidence="3" id="KW-0444">Lipid biosynthesis</keyword>
<dbReference type="PANTHER" id="PTHR12317">
    <property type="entry name" value="DIACYLGLYCEROL O-ACYLTRANSFERASE"/>
    <property type="match status" value="1"/>
</dbReference>
<feature type="transmembrane region" description="Helical" evidence="12">
    <location>
        <begin position="313"/>
        <end position="332"/>
    </location>
</feature>
<keyword evidence="7 12" id="KW-1133">Transmembrane helix</keyword>
<evidence type="ECO:0000256" key="9">
    <source>
        <dbReference type="ARBA" id="ARBA00023136"/>
    </source>
</evidence>
<evidence type="ECO:0000256" key="7">
    <source>
        <dbReference type="ARBA" id="ARBA00022989"/>
    </source>
</evidence>
<dbReference type="PANTHER" id="PTHR12317:SF63">
    <property type="entry name" value="DIACYLGLYCEROL O-ACYLTRANSFERASE 2"/>
    <property type="match status" value="1"/>
</dbReference>
<evidence type="ECO:0000313" key="14">
    <source>
        <dbReference type="Proteomes" id="UP001244341"/>
    </source>
</evidence>
<evidence type="ECO:0000256" key="10">
    <source>
        <dbReference type="ARBA" id="ARBA00023315"/>
    </source>
</evidence>
<evidence type="ECO:0000256" key="12">
    <source>
        <dbReference type="SAM" id="Phobius"/>
    </source>
</evidence>
<evidence type="ECO:0000256" key="8">
    <source>
        <dbReference type="ARBA" id="ARBA00023098"/>
    </source>
</evidence>
<keyword evidence="14" id="KW-1185">Reference proteome</keyword>
<organism evidence="13 14">
    <name type="scientific">Tetradesmus obliquus</name>
    <name type="common">Green alga</name>
    <name type="synonym">Acutodesmus obliquus</name>
    <dbReference type="NCBI Taxonomy" id="3088"/>
    <lineage>
        <taxon>Eukaryota</taxon>
        <taxon>Viridiplantae</taxon>
        <taxon>Chlorophyta</taxon>
        <taxon>core chlorophytes</taxon>
        <taxon>Chlorophyceae</taxon>
        <taxon>CS clade</taxon>
        <taxon>Sphaeropleales</taxon>
        <taxon>Scenedesmaceae</taxon>
        <taxon>Tetradesmus</taxon>
    </lineage>
</organism>
<accession>A0ABY8U8H2</accession>
<evidence type="ECO:0000256" key="1">
    <source>
        <dbReference type="ARBA" id="ARBA00004477"/>
    </source>
</evidence>
<dbReference type="Pfam" id="PF03982">
    <property type="entry name" value="DAGAT"/>
    <property type="match status" value="2"/>
</dbReference>
<evidence type="ECO:0000256" key="2">
    <source>
        <dbReference type="ARBA" id="ARBA00005420"/>
    </source>
</evidence>
<keyword evidence="5 12" id="KW-0812">Transmembrane</keyword>
<keyword evidence="8" id="KW-0443">Lipid metabolism</keyword>
<evidence type="ECO:0000256" key="6">
    <source>
        <dbReference type="ARBA" id="ARBA00022824"/>
    </source>
</evidence>
<feature type="region of interest" description="Disordered" evidence="11">
    <location>
        <begin position="443"/>
        <end position="498"/>
    </location>
</feature>
<evidence type="ECO:0000256" key="3">
    <source>
        <dbReference type="ARBA" id="ARBA00022516"/>
    </source>
</evidence>
<evidence type="ECO:0000256" key="5">
    <source>
        <dbReference type="ARBA" id="ARBA00022692"/>
    </source>
</evidence>
<feature type="compositionally biased region" description="Polar residues" evidence="11">
    <location>
        <begin position="462"/>
        <end position="471"/>
    </location>
</feature>
<feature type="compositionally biased region" description="Low complexity" evidence="11">
    <location>
        <begin position="203"/>
        <end position="215"/>
    </location>
</feature>
<feature type="transmembrane region" description="Helical" evidence="12">
    <location>
        <begin position="285"/>
        <end position="307"/>
    </location>
</feature>